<evidence type="ECO:0000313" key="3">
    <source>
        <dbReference type="EMBL" id="KTD67810.1"/>
    </source>
</evidence>
<dbReference type="SUPFAM" id="SSF48403">
    <property type="entry name" value="Ankyrin repeat"/>
    <property type="match status" value="1"/>
</dbReference>
<dbReference type="InterPro" id="IPR036770">
    <property type="entry name" value="Ankyrin_rpt-contain_sf"/>
</dbReference>
<dbReference type="PANTHER" id="PTHR24188:SF29">
    <property type="entry name" value="GH09064P"/>
    <property type="match status" value="1"/>
</dbReference>
<dbReference type="PATRIC" id="fig|947033.5.peg.1032"/>
<dbReference type="Pfam" id="PF00023">
    <property type="entry name" value="Ank"/>
    <property type="match status" value="1"/>
</dbReference>
<dbReference type="STRING" id="947033.Lste_0968"/>
<reference evidence="3 4" key="1">
    <citation type="submission" date="2015-11" db="EMBL/GenBank/DDBJ databases">
        <title>Genomic analysis of 38 Legionella species identifies large and diverse effector repertoires.</title>
        <authorList>
            <person name="Burstein D."/>
            <person name="Amaro F."/>
            <person name="Zusman T."/>
            <person name="Lifshitz Z."/>
            <person name="Cohen O."/>
            <person name="Gilbert J.A."/>
            <person name="Pupko T."/>
            <person name="Shuman H.A."/>
            <person name="Segal G."/>
        </authorList>
    </citation>
    <scope>NUCLEOTIDE SEQUENCE [LARGE SCALE GENOMIC DNA]</scope>
    <source>
        <strain evidence="3 4">IMVS3376</strain>
    </source>
</reference>
<dbReference type="InterPro" id="IPR002110">
    <property type="entry name" value="Ankyrin_rpt"/>
</dbReference>
<organism evidence="3 4">
    <name type="scientific">Legionella steelei</name>
    <dbReference type="NCBI Taxonomy" id="947033"/>
    <lineage>
        <taxon>Bacteria</taxon>
        <taxon>Pseudomonadati</taxon>
        <taxon>Pseudomonadota</taxon>
        <taxon>Gammaproteobacteria</taxon>
        <taxon>Legionellales</taxon>
        <taxon>Legionellaceae</taxon>
        <taxon>Legionella</taxon>
    </lineage>
</organism>
<name>A0A0W0ZF80_9GAMM</name>
<evidence type="ECO:0000256" key="2">
    <source>
        <dbReference type="ARBA" id="ARBA00023043"/>
    </source>
</evidence>
<dbReference type="EMBL" id="LNYY01000019">
    <property type="protein sequence ID" value="KTD67810.1"/>
    <property type="molecule type" value="Genomic_DNA"/>
</dbReference>
<evidence type="ECO:0000313" key="4">
    <source>
        <dbReference type="Proteomes" id="UP000054926"/>
    </source>
</evidence>
<dbReference type="AlphaFoldDB" id="A0A0W0ZF80"/>
<proteinExistence type="predicted"/>
<dbReference type="Gene3D" id="1.25.40.20">
    <property type="entry name" value="Ankyrin repeat-containing domain"/>
    <property type="match status" value="1"/>
</dbReference>
<dbReference type="SMART" id="SM00248">
    <property type="entry name" value="ANK"/>
    <property type="match status" value="4"/>
</dbReference>
<keyword evidence="4" id="KW-1185">Reference proteome</keyword>
<dbReference type="Proteomes" id="UP000054926">
    <property type="component" value="Unassembled WGS sequence"/>
</dbReference>
<evidence type="ECO:0000256" key="1">
    <source>
        <dbReference type="ARBA" id="ARBA00022737"/>
    </source>
</evidence>
<dbReference type="RefSeq" id="WP_058509953.1">
    <property type="nucleotide sequence ID" value="NZ_LNYY01000019.1"/>
</dbReference>
<protein>
    <submittedName>
        <fullName evidence="3">Ankyrin repeat protein</fullName>
    </submittedName>
</protein>
<accession>A0A0W0ZF80</accession>
<dbReference type="PANTHER" id="PTHR24188">
    <property type="entry name" value="ANKYRIN REPEAT PROTEIN"/>
    <property type="match status" value="1"/>
</dbReference>
<gene>
    <name evidence="3" type="ORF">Lste_0968</name>
</gene>
<keyword evidence="2" id="KW-0040">ANK repeat</keyword>
<dbReference type="Pfam" id="PF13637">
    <property type="entry name" value="Ank_4"/>
    <property type="match status" value="1"/>
</dbReference>
<keyword evidence="1" id="KW-0677">Repeat</keyword>
<sequence length="220" mass="24587">MYERVEREKTFDELLAGLRNSQDKMDWIEAQNLKANELKLLFFKAATKGYLDVVQLLVSLPDLDPTALNNYALQSAVANGHLDVVQFLVSLPGVDPAAGDNYALRWATFNGDLAVVQLLVSLPGVNPAARDNEAIREAAKRDYLDIVLCLATHPAVTVTEDMPEQLQQIIRAVKINQNYFTVFQTPEVLQETKYEILEKGGAELNRKPSNGLYFIHSLNV</sequence>
<comment type="caution">
    <text evidence="3">The sequence shown here is derived from an EMBL/GenBank/DDBJ whole genome shotgun (WGS) entry which is preliminary data.</text>
</comment>